<dbReference type="HOGENOM" id="CLU_2877834_0_0_9"/>
<accession>A8RX77</accession>
<dbReference type="PaxDb" id="411902-CLOBOL_04817"/>
<organism evidence="1 2">
    <name type="scientific">Enterocloster bolteae (strain ATCC BAA-613 / DSM 15670 / CCUG 46953 / JCM 12243 / WAL 16351)</name>
    <name type="common">Clostridium bolteae</name>
    <dbReference type="NCBI Taxonomy" id="411902"/>
    <lineage>
        <taxon>Bacteria</taxon>
        <taxon>Bacillati</taxon>
        <taxon>Bacillota</taxon>
        <taxon>Clostridia</taxon>
        <taxon>Lachnospirales</taxon>
        <taxon>Lachnospiraceae</taxon>
        <taxon>Enterocloster</taxon>
    </lineage>
</organism>
<sequence length="63" mass="7189">MAHIPDMQNLPTKKVKNSILAVRGEGMDICQADKIHCPLPFIFLRIYLKNAGIRLFSPYGKKF</sequence>
<evidence type="ECO:0000313" key="2">
    <source>
        <dbReference type="Proteomes" id="UP000005396"/>
    </source>
</evidence>
<protein>
    <submittedName>
        <fullName evidence="1">Uncharacterized protein</fullName>
    </submittedName>
</protein>
<dbReference type="Proteomes" id="UP000005396">
    <property type="component" value="Unassembled WGS sequence"/>
</dbReference>
<proteinExistence type="predicted"/>
<name>A8RX77_ENTBW</name>
<comment type="caution">
    <text evidence="1">The sequence shown here is derived from an EMBL/GenBank/DDBJ whole genome shotgun (WGS) entry which is preliminary data.</text>
</comment>
<evidence type="ECO:0000313" key="1">
    <source>
        <dbReference type="EMBL" id="EDP15125.1"/>
    </source>
</evidence>
<dbReference type="AlphaFoldDB" id="A8RX77"/>
<gene>
    <name evidence="1" type="ORF">CLOBOL_04817</name>
</gene>
<reference evidence="1 2" key="2">
    <citation type="submission" date="2007-09" db="EMBL/GenBank/DDBJ databases">
        <title>Draft genome sequence of Clostridium bolteae (ATCC BAA-613).</title>
        <authorList>
            <person name="Sudarsanam P."/>
            <person name="Ley R."/>
            <person name="Guruge J."/>
            <person name="Turnbaugh P.J."/>
            <person name="Mahowald M."/>
            <person name="Liep D."/>
            <person name="Gordon J."/>
        </authorList>
    </citation>
    <scope>NUCLEOTIDE SEQUENCE [LARGE SCALE GENOMIC DNA]</scope>
    <source>
        <strain evidence="2">ATCC BAA-613 / DSM 15670 / CCUG 46953 / JCM 12243 / WAL 16351</strain>
    </source>
</reference>
<dbReference type="EMBL" id="ABCC02000037">
    <property type="protein sequence ID" value="EDP15125.1"/>
    <property type="molecule type" value="Genomic_DNA"/>
</dbReference>
<reference evidence="1 2" key="1">
    <citation type="submission" date="2007-08" db="EMBL/GenBank/DDBJ databases">
        <authorList>
            <person name="Fulton L."/>
            <person name="Clifton S."/>
            <person name="Fulton B."/>
            <person name="Xu J."/>
            <person name="Minx P."/>
            <person name="Pepin K.H."/>
            <person name="Johnson M."/>
            <person name="Thiruvilangam P."/>
            <person name="Bhonagiri V."/>
            <person name="Nash W.E."/>
            <person name="Mardis E.R."/>
            <person name="Wilson R.K."/>
        </authorList>
    </citation>
    <scope>NUCLEOTIDE SEQUENCE [LARGE SCALE GENOMIC DNA]</scope>
    <source>
        <strain evidence="2">ATCC BAA-613 / DSM 15670 / CCUG 46953 / JCM 12243 / WAL 16351</strain>
    </source>
</reference>